<accession>A0A2D0N4N7</accession>
<comment type="caution">
    <text evidence="1">The sequence shown here is derived from an EMBL/GenBank/DDBJ whole genome shotgun (WGS) entry which is preliminary data.</text>
</comment>
<gene>
    <name evidence="1" type="ORF">CRP01_27075</name>
</gene>
<protein>
    <recommendedName>
        <fullName evidence="3">Deoxyribose-phosphate aldolase</fullName>
    </recommendedName>
</protein>
<dbReference type="OrthoDB" id="982433at2"/>
<dbReference type="Proteomes" id="UP000223913">
    <property type="component" value="Unassembled WGS sequence"/>
</dbReference>
<dbReference type="AlphaFoldDB" id="A0A2D0N4N7"/>
<reference evidence="1 2" key="1">
    <citation type="submission" date="2017-10" db="EMBL/GenBank/DDBJ databases">
        <title>The draft genome sequence of Lewinella nigricans NBRC 102662.</title>
        <authorList>
            <person name="Wang K."/>
        </authorList>
    </citation>
    <scope>NUCLEOTIDE SEQUENCE [LARGE SCALE GENOMIC DNA]</scope>
    <source>
        <strain evidence="1 2">NBRC 102662</strain>
    </source>
</reference>
<evidence type="ECO:0008006" key="3">
    <source>
        <dbReference type="Google" id="ProtNLM"/>
    </source>
</evidence>
<sequence>MKNTWYILLLLILWACGNESGDQLSQNEGGSAVDSAQWVIDKAISAHGGDKVDNSHIEFDFRDRHYISDRQGGAFTYERIWQDTTGDQYRDVLTNDRLYREINGERVELSAKDSSAYANSTNSVLYFALLPYYLNDPAVRKTYLGQGDIKGQTYHKVKVTFRQADGGKDFEDEFVYWIHQDDFTMDYFAYNYIVDGGGARFREAYNVRTIDGIRFADYVNYRPEPEIREVATFDRMFNEGKMKELSRIESEDISVQLR</sequence>
<dbReference type="EMBL" id="PDUD01000032">
    <property type="protein sequence ID" value="PHN03350.1"/>
    <property type="molecule type" value="Genomic_DNA"/>
</dbReference>
<evidence type="ECO:0000313" key="2">
    <source>
        <dbReference type="Proteomes" id="UP000223913"/>
    </source>
</evidence>
<organism evidence="1 2">
    <name type="scientific">Flavilitoribacter nigricans (strain ATCC 23147 / DSM 23189 / NBRC 102662 / NCIMB 1420 / SS-2)</name>
    <name type="common">Lewinella nigricans</name>
    <dbReference type="NCBI Taxonomy" id="1122177"/>
    <lineage>
        <taxon>Bacteria</taxon>
        <taxon>Pseudomonadati</taxon>
        <taxon>Bacteroidota</taxon>
        <taxon>Saprospiria</taxon>
        <taxon>Saprospirales</taxon>
        <taxon>Lewinellaceae</taxon>
        <taxon>Flavilitoribacter</taxon>
    </lineage>
</organism>
<keyword evidence="2" id="KW-1185">Reference proteome</keyword>
<name>A0A2D0N4N7_FLAN2</name>
<dbReference type="InterPro" id="IPR045444">
    <property type="entry name" value="DUF6503"/>
</dbReference>
<proteinExistence type="predicted"/>
<dbReference type="Pfam" id="PF20113">
    <property type="entry name" value="DUF6503"/>
    <property type="match status" value="1"/>
</dbReference>
<dbReference type="RefSeq" id="WP_099153187.1">
    <property type="nucleotide sequence ID" value="NZ_PDUD01000032.1"/>
</dbReference>
<evidence type="ECO:0000313" key="1">
    <source>
        <dbReference type="EMBL" id="PHN03350.1"/>
    </source>
</evidence>